<dbReference type="InterPro" id="IPR010982">
    <property type="entry name" value="Lambda_DNA-bd_dom_sf"/>
</dbReference>
<dbReference type="InterPro" id="IPR001387">
    <property type="entry name" value="Cro/C1-type_HTH"/>
</dbReference>
<evidence type="ECO:0000313" key="2">
    <source>
        <dbReference type="EMBL" id="PLA76608.1"/>
    </source>
</evidence>
<gene>
    <name evidence="2" type="ORF">CYR79_05390</name>
</gene>
<dbReference type="SUPFAM" id="SSF47413">
    <property type="entry name" value="lambda repressor-like DNA-binding domains"/>
    <property type="match status" value="1"/>
</dbReference>
<accession>A0A2I2AB69</accession>
<evidence type="ECO:0000313" key="3">
    <source>
        <dbReference type="Proteomes" id="UP000234579"/>
    </source>
</evidence>
<dbReference type="Gene3D" id="1.10.260.40">
    <property type="entry name" value="lambda repressor-like DNA-binding domains"/>
    <property type="match status" value="1"/>
</dbReference>
<feature type="domain" description="HTH cro/C1-type" evidence="1">
    <location>
        <begin position="15"/>
        <end position="69"/>
    </location>
</feature>
<dbReference type="Proteomes" id="UP000234579">
    <property type="component" value="Unassembled WGS sequence"/>
</dbReference>
<comment type="caution">
    <text evidence="2">The sequence shown here is derived from an EMBL/GenBank/DDBJ whole genome shotgun (WGS) entry which is preliminary data.</text>
</comment>
<protein>
    <recommendedName>
        <fullName evidence="1">HTH cro/C1-type domain-containing protein</fullName>
    </recommendedName>
</protein>
<dbReference type="Pfam" id="PF01381">
    <property type="entry name" value="HTH_3"/>
    <property type="match status" value="1"/>
</dbReference>
<dbReference type="EMBL" id="PKGI01000026">
    <property type="protein sequence ID" value="PLA76608.1"/>
    <property type="molecule type" value="Genomic_DNA"/>
</dbReference>
<reference evidence="3" key="1">
    <citation type="submission" date="2017-12" db="EMBL/GenBank/DDBJ databases">
        <authorList>
            <person name="Christensen H."/>
        </authorList>
    </citation>
    <scope>NUCLEOTIDE SEQUENCE [LARGE SCALE GENOMIC DNA]</scope>
    <source>
        <strain evidence="3">268A</strain>
    </source>
</reference>
<dbReference type="SMART" id="SM00530">
    <property type="entry name" value="HTH_XRE"/>
    <property type="match status" value="1"/>
</dbReference>
<name>A0A2I2AB69_9LACO</name>
<dbReference type="GO" id="GO:0003677">
    <property type="term" value="F:DNA binding"/>
    <property type="evidence" value="ECO:0007669"/>
    <property type="project" value="InterPro"/>
</dbReference>
<dbReference type="AlphaFoldDB" id="A0A2I2AB69"/>
<evidence type="ECO:0000259" key="1">
    <source>
        <dbReference type="PROSITE" id="PS50943"/>
    </source>
</evidence>
<dbReference type="CDD" id="cd00093">
    <property type="entry name" value="HTH_XRE"/>
    <property type="match status" value="1"/>
</dbReference>
<sequence length="205" mass="23621">MLTVEKRCCYLGNRIEALRKKTNLSRRKLGLKTNIPEASLRRYEAGETEPKLETWEKLANFFGVSTGYLMGLSDSPKRAFIDPVEIALDNRKLFEQMVDTTSQWDGSDYSELVPSAVKEKIGKNLNWFATSYTALVSHYDTPGKKTEIEPGVARLLDLEYDIIKKLYSFHDKMNNELRSGAKLDSSLEYVLEFIAGFLEREYRRK</sequence>
<dbReference type="PROSITE" id="PS50943">
    <property type="entry name" value="HTH_CROC1"/>
    <property type="match status" value="1"/>
</dbReference>
<proteinExistence type="predicted"/>
<organism evidence="2 3">
    <name type="scientific">Ligilactobacillus agilis</name>
    <dbReference type="NCBI Taxonomy" id="1601"/>
    <lineage>
        <taxon>Bacteria</taxon>
        <taxon>Bacillati</taxon>
        <taxon>Bacillota</taxon>
        <taxon>Bacilli</taxon>
        <taxon>Lactobacillales</taxon>
        <taxon>Lactobacillaceae</taxon>
        <taxon>Ligilactobacillus</taxon>
    </lineage>
</organism>